<dbReference type="Pfam" id="PF22725">
    <property type="entry name" value="GFO_IDH_MocA_C3"/>
    <property type="match status" value="1"/>
</dbReference>
<reference evidence="3" key="1">
    <citation type="journal article" date="2014" name="Front. Microbiol.">
        <title>High frequency of phylogenetically diverse reductive dehalogenase-homologous genes in deep subseafloor sedimentary metagenomes.</title>
        <authorList>
            <person name="Kawai M."/>
            <person name="Futagami T."/>
            <person name="Toyoda A."/>
            <person name="Takaki Y."/>
            <person name="Nishi S."/>
            <person name="Hori S."/>
            <person name="Arai W."/>
            <person name="Tsubouchi T."/>
            <person name="Morono Y."/>
            <person name="Uchiyama I."/>
            <person name="Ito T."/>
            <person name="Fujiyama A."/>
            <person name="Inagaki F."/>
            <person name="Takami H."/>
        </authorList>
    </citation>
    <scope>NUCLEOTIDE SEQUENCE</scope>
    <source>
        <strain evidence="3">Expedition CK06-06</strain>
    </source>
</reference>
<feature type="non-terminal residue" evidence="3">
    <location>
        <position position="195"/>
    </location>
</feature>
<feature type="non-terminal residue" evidence="3">
    <location>
        <position position="1"/>
    </location>
</feature>
<feature type="domain" description="GFO/IDH/MocA-like oxidoreductase" evidence="2">
    <location>
        <begin position="102"/>
        <end position="194"/>
    </location>
</feature>
<evidence type="ECO:0000259" key="1">
    <source>
        <dbReference type="Pfam" id="PF01408"/>
    </source>
</evidence>
<name>X1K968_9ZZZZ</name>
<protein>
    <recommendedName>
        <fullName evidence="4">Gfo/Idh/MocA-like oxidoreductase N-terminal domain-containing protein</fullName>
    </recommendedName>
</protein>
<evidence type="ECO:0008006" key="4">
    <source>
        <dbReference type="Google" id="ProtNLM"/>
    </source>
</evidence>
<proteinExistence type="predicted"/>
<dbReference type="InterPro" id="IPR055170">
    <property type="entry name" value="GFO_IDH_MocA-like_dom"/>
</dbReference>
<dbReference type="PANTHER" id="PTHR43249">
    <property type="entry name" value="UDP-N-ACETYL-2-AMINO-2-DEOXY-D-GLUCURONATE OXIDASE"/>
    <property type="match status" value="1"/>
</dbReference>
<dbReference type="Gene3D" id="3.30.360.10">
    <property type="entry name" value="Dihydrodipicolinate Reductase, domain 2"/>
    <property type="match status" value="1"/>
</dbReference>
<feature type="domain" description="Gfo/Idh/MocA-like oxidoreductase N-terminal" evidence="1">
    <location>
        <begin position="3"/>
        <end position="92"/>
    </location>
</feature>
<dbReference type="Gene3D" id="3.40.50.720">
    <property type="entry name" value="NAD(P)-binding Rossmann-like Domain"/>
    <property type="match status" value="1"/>
</dbReference>
<dbReference type="PANTHER" id="PTHR43249:SF1">
    <property type="entry name" value="D-GLUCOSIDE 3-DEHYDROGENASE"/>
    <property type="match status" value="1"/>
</dbReference>
<sequence>PWAIADIKRSVGRRLADEYGVPSFGDGQKMFDSGLIDAVIIATPHYWHPVLAIQAARAGIHVLTEKPMASSVGPARAMIAECRRRKVALGVMFQMRSQGVMMKMKQMIDSGRIGKVFRVSMVCSAWYRTQFYYNFGAWRGTWDGEGGGVLINQAPHSLDLFQWVGGMPKRLIATIDTRLHKIEVENTANVICDYG</sequence>
<dbReference type="SUPFAM" id="SSF55347">
    <property type="entry name" value="Glyceraldehyde-3-phosphate dehydrogenase-like, C-terminal domain"/>
    <property type="match status" value="1"/>
</dbReference>
<dbReference type="GO" id="GO:0000166">
    <property type="term" value="F:nucleotide binding"/>
    <property type="evidence" value="ECO:0007669"/>
    <property type="project" value="InterPro"/>
</dbReference>
<dbReference type="EMBL" id="BARU01043179">
    <property type="protein sequence ID" value="GAH78608.1"/>
    <property type="molecule type" value="Genomic_DNA"/>
</dbReference>
<evidence type="ECO:0000259" key="2">
    <source>
        <dbReference type="Pfam" id="PF22725"/>
    </source>
</evidence>
<dbReference type="AlphaFoldDB" id="X1K968"/>
<dbReference type="SUPFAM" id="SSF51735">
    <property type="entry name" value="NAD(P)-binding Rossmann-fold domains"/>
    <property type="match status" value="1"/>
</dbReference>
<accession>X1K968</accession>
<dbReference type="InterPro" id="IPR036291">
    <property type="entry name" value="NAD(P)-bd_dom_sf"/>
</dbReference>
<dbReference type="InterPro" id="IPR052515">
    <property type="entry name" value="Gfo/Idh/MocA_Oxidoreductase"/>
</dbReference>
<comment type="caution">
    <text evidence="3">The sequence shown here is derived from an EMBL/GenBank/DDBJ whole genome shotgun (WGS) entry which is preliminary data.</text>
</comment>
<evidence type="ECO:0000313" key="3">
    <source>
        <dbReference type="EMBL" id="GAH78608.1"/>
    </source>
</evidence>
<dbReference type="InterPro" id="IPR000683">
    <property type="entry name" value="Gfo/Idh/MocA-like_OxRdtase_N"/>
</dbReference>
<organism evidence="3">
    <name type="scientific">marine sediment metagenome</name>
    <dbReference type="NCBI Taxonomy" id="412755"/>
    <lineage>
        <taxon>unclassified sequences</taxon>
        <taxon>metagenomes</taxon>
        <taxon>ecological metagenomes</taxon>
    </lineage>
</organism>
<dbReference type="Pfam" id="PF01408">
    <property type="entry name" value="GFO_IDH_MocA"/>
    <property type="match status" value="1"/>
</dbReference>
<gene>
    <name evidence="3" type="ORF">S03H2_66175</name>
</gene>